<keyword evidence="2" id="KW-1185">Reference proteome</keyword>
<gene>
    <name evidence="1" type="ORF">CQ13_25350</name>
</gene>
<dbReference type="AlphaFoldDB" id="A0A0R3MWQ4"/>
<dbReference type="RefSeq" id="WP_057844220.1">
    <property type="nucleotide sequence ID" value="NZ_LLYA01000154.1"/>
</dbReference>
<dbReference type="OrthoDB" id="8249836at2"/>
<dbReference type="EMBL" id="LLYA01000154">
    <property type="protein sequence ID" value="KRR24484.1"/>
    <property type="molecule type" value="Genomic_DNA"/>
</dbReference>
<dbReference type="Proteomes" id="UP000052023">
    <property type="component" value="Unassembled WGS sequence"/>
</dbReference>
<evidence type="ECO:0000313" key="2">
    <source>
        <dbReference type="Proteomes" id="UP000052023"/>
    </source>
</evidence>
<sequence>MDEQETSQPDSGKQEASYDYHRYKQLLAKAVDETKRLELIEIMIREKARDRLEAQRIADRVAMTAMTVARVLGPGGRRDNL</sequence>
<accession>A0A0R3MWQ4</accession>
<name>A0A0R3MWQ4_9BRAD</name>
<organism evidence="1 2">
    <name type="scientific">Bradyrhizobium retamae</name>
    <dbReference type="NCBI Taxonomy" id="1300035"/>
    <lineage>
        <taxon>Bacteria</taxon>
        <taxon>Pseudomonadati</taxon>
        <taxon>Pseudomonadota</taxon>
        <taxon>Alphaproteobacteria</taxon>
        <taxon>Hyphomicrobiales</taxon>
        <taxon>Nitrobacteraceae</taxon>
        <taxon>Bradyrhizobium</taxon>
    </lineage>
</organism>
<reference evidence="1 2" key="1">
    <citation type="submission" date="2014-03" db="EMBL/GenBank/DDBJ databases">
        <title>Bradyrhizobium valentinum sp. nov., isolated from effective nodules of Lupinus mariae-josephae, a lupine endemic of basic-lime soils in Eastern Spain.</title>
        <authorList>
            <person name="Duran D."/>
            <person name="Rey L."/>
            <person name="Navarro A."/>
            <person name="Busquets A."/>
            <person name="Imperial J."/>
            <person name="Ruiz-Argueso T."/>
        </authorList>
    </citation>
    <scope>NUCLEOTIDE SEQUENCE [LARGE SCALE GENOMIC DNA]</scope>
    <source>
        <strain evidence="1 2">Ro19</strain>
    </source>
</reference>
<proteinExistence type="predicted"/>
<protein>
    <submittedName>
        <fullName evidence="1">Uncharacterized protein</fullName>
    </submittedName>
</protein>
<comment type="caution">
    <text evidence="1">The sequence shown here is derived from an EMBL/GenBank/DDBJ whole genome shotgun (WGS) entry which is preliminary data.</text>
</comment>
<evidence type="ECO:0000313" key="1">
    <source>
        <dbReference type="EMBL" id="KRR24484.1"/>
    </source>
</evidence>